<proteinExistence type="inferred from homology"/>
<evidence type="ECO:0000256" key="5">
    <source>
        <dbReference type="ARBA" id="ARBA00023163"/>
    </source>
</evidence>
<dbReference type="PANTHER" id="PTHR30537">
    <property type="entry name" value="HTH-TYPE TRANSCRIPTIONAL REGULATOR"/>
    <property type="match status" value="1"/>
</dbReference>
<reference evidence="9" key="1">
    <citation type="journal article" date="2020" name="Mol. Plant Microbe">
        <title>Rhizobial microsymbionts of the narrowly endemic Oxytropis species growing in Kamchatka are characterized by significant genetic diversity and possess a set of genes that are associated with T3SS and T6SS secretion systems and can affect the development of symbiosis.</title>
        <authorList>
            <person name="Safronova V."/>
            <person name="Guro P."/>
            <person name="Sazanova A."/>
            <person name="Kuznetsova I."/>
            <person name="Belimov A."/>
            <person name="Yakubov V."/>
            <person name="Chirak E."/>
            <person name="Afonin A."/>
            <person name="Gogolev Y."/>
            <person name="Andronov E."/>
            <person name="Tikhonovich I."/>
        </authorList>
    </citation>
    <scope>NUCLEOTIDE SEQUENCE [LARGE SCALE GENOMIC DNA]</scope>
    <source>
        <strain evidence="9">581</strain>
    </source>
</reference>
<evidence type="ECO:0000256" key="4">
    <source>
        <dbReference type="ARBA" id="ARBA00023125"/>
    </source>
</evidence>
<dbReference type="InterPro" id="IPR036388">
    <property type="entry name" value="WH-like_DNA-bd_sf"/>
</dbReference>
<dbReference type="Proteomes" id="UP000515291">
    <property type="component" value="Chromosome"/>
</dbReference>
<feature type="signal peptide" evidence="6">
    <location>
        <begin position="1"/>
        <end position="18"/>
    </location>
</feature>
<dbReference type="SUPFAM" id="SSF53850">
    <property type="entry name" value="Periplasmic binding protein-like II"/>
    <property type="match status" value="1"/>
</dbReference>
<dbReference type="GO" id="GO:0003700">
    <property type="term" value="F:DNA-binding transcription factor activity"/>
    <property type="evidence" value="ECO:0007669"/>
    <property type="project" value="InterPro"/>
</dbReference>
<sequence>MRRRIPSLGALMAFSAAAKHLSVTRAASELALTESAVSRQIAQLETQLGVKLFHRIKKRITLTRAGAAYSTRVAQTIERIERDALEIMGYEADSMVLDVAALPTVGAQWLIPRLPDFYARHPGVAVNVSARNTRFFFSETALDGALYFGQPDWPGTQADHLFDEILLPVGSPTLIGRRGELPPSEVAELRLLHLVTRADAWRRWFDAAELGGTNVIRGPRFDIQSTLISAASSGLGVALLPEFLISDQLRSGKLKGVVEPDPEKRRLVLFRLSGGESRKSFAAGIPRMVAVASSGVCASWLFVRNLAKGGRSPRGSTQRNDCRWQRMIIVSSTAYDR</sequence>
<evidence type="ECO:0000313" key="9">
    <source>
        <dbReference type="Proteomes" id="UP000515291"/>
    </source>
</evidence>
<dbReference type="SUPFAM" id="SSF46785">
    <property type="entry name" value="Winged helix' DNA-binding domain"/>
    <property type="match status" value="1"/>
</dbReference>
<evidence type="ECO:0000256" key="3">
    <source>
        <dbReference type="ARBA" id="ARBA00023015"/>
    </source>
</evidence>
<evidence type="ECO:0000313" key="8">
    <source>
        <dbReference type="EMBL" id="QND74451.1"/>
    </source>
</evidence>
<accession>A0A7G6U619</accession>
<keyword evidence="5" id="KW-0804">Transcription</keyword>
<dbReference type="GO" id="GO:0006351">
    <property type="term" value="P:DNA-templated transcription"/>
    <property type="evidence" value="ECO:0007669"/>
    <property type="project" value="TreeGrafter"/>
</dbReference>
<dbReference type="InterPro" id="IPR036390">
    <property type="entry name" value="WH_DNA-bd_sf"/>
</dbReference>
<gene>
    <name evidence="8" type="ORF">HB776_27045</name>
</gene>
<comment type="function">
    <text evidence="1">NodD regulates the expression of the nodABCFE genes which encode other nodulation proteins. NodD is also a negative regulator of its own expression. Binds flavonoids as inducers.</text>
</comment>
<dbReference type="KEGG" id="trb:HB776_27045"/>
<dbReference type="Gene3D" id="3.40.190.10">
    <property type="entry name" value="Periplasmic binding protein-like II"/>
    <property type="match status" value="2"/>
</dbReference>
<keyword evidence="3" id="KW-0805">Transcription regulation</keyword>
<dbReference type="PRINTS" id="PR00039">
    <property type="entry name" value="HTHLYSR"/>
</dbReference>
<dbReference type="FunFam" id="1.10.10.10:FF:000001">
    <property type="entry name" value="LysR family transcriptional regulator"/>
    <property type="match status" value="1"/>
</dbReference>
<dbReference type="PANTHER" id="PTHR30537:SF26">
    <property type="entry name" value="GLYCINE CLEAVAGE SYSTEM TRANSCRIPTIONAL ACTIVATOR"/>
    <property type="match status" value="1"/>
</dbReference>
<dbReference type="EMBL" id="CP050292">
    <property type="protein sequence ID" value="QND74451.1"/>
    <property type="molecule type" value="Genomic_DNA"/>
</dbReference>
<dbReference type="Pfam" id="PF03466">
    <property type="entry name" value="LysR_substrate"/>
    <property type="match status" value="1"/>
</dbReference>
<comment type="similarity">
    <text evidence="2">Belongs to the LysR transcriptional regulatory family.</text>
</comment>
<evidence type="ECO:0000256" key="2">
    <source>
        <dbReference type="ARBA" id="ARBA00009437"/>
    </source>
</evidence>
<organism evidence="8 9">
    <name type="scientific">Tardiphaga robiniae</name>
    <dbReference type="NCBI Taxonomy" id="943830"/>
    <lineage>
        <taxon>Bacteria</taxon>
        <taxon>Pseudomonadati</taxon>
        <taxon>Pseudomonadota</taxon>
        <taxon>Alphaproteobacteria</taxon>
        <taxon>Hyphomicrobiales</taxon>
        <taxon>Nitrobacteraceae</taxon>
        <taxon>Tardiphaga</taxon>
    </lineage>
</organism>
<name>A0A7G6U619_9BRAD</name>
<dbReference type="PROSITE" id="PS50931">
    <property type="entry name" value="HTH_LYSR"/>
    <property type="match status" value="1"/>
</dbReference>
<dbReference type="InterPro" id="IPR005119">
    <property type="entry name" value="LysR_subst-bd"/>
</dbReference>
<evidence type="ECO:0000256" key="6">
    <source>
        <dbReference type="SAM" id="SignalP"/>
    </source>
</evidence>
<dbReference type="AlphaFoldDB" id="A0A7G6U619"/>
<evidence type="ECO:0000256" key="1">
    <source>
        <dbReference type="ARBA" id="ARBA00003502"/>
    </source>
</evidence>
<feature type="chain" id="PRO_5028973179" evidence="6">
    <location>
        <begin position="19"/>
        <end position="337"/>
    </location>
</feature>
<protein>
    <submittedName>
        <fullName evidence="8">LysR family transcriptional regulator</fullName>
    </submittedName>
</protein>
<keyword evidence="4" id="KW-0238">DNA-binding</keyword>
<dbReference type="RefSeq" id="WP_184513136.1">
    <property type="nucleotide sequence ID" value="NZ_CP050292.1"/>
</dbReference>
<dbReference type="Gene3D" id="1.10.10.10">
    <property type="entry name" value="Winged helix-like DNA-binding domain superfamily/Winged helix DNA-binding domain"/>
    <property type="match status" value="1"/>
</dbReference>
<evidence type="ECO:0000259" key="7">
    <source>
        <dbReference type="PROSITE" id="PS50931"/>
    </source>
</evidence>
<dbReference type="Pfam" id="PF00126">
    <property type="entry name" value="HTH_1"/>
    <property type="match status" value="1"/>
</dbReference>
<dbReference type="InterPro" id="IPR000847">
    <property type="entry name" value="LysR_HTH_N"/>
</dbReference>
<feature type="domain" description="HTH lysR-type" evidence="7">
    <location>
        <begin position="6"/>
        <end position="63"/>
    </location>
</feature>
<dbReference type="GO" id="GO:0043565">
    <property type="term" value="F:sequence-specific DNA binding"/>
    <property type="evidence" value="ECO:0007669"/>
    <property type="project" value="TreeGrafter"/>
</dbReference>
<dbReference type="InterPro" id="IPR058163">
    <property type="entry name" value="LysR-type_TF_proteobact-type"/>
</dbReference>
<keyword evidence="6" id="KW-0732">Signal</keyword>